<dbReference type="EMBL" id="JADYXP020000012">
    <property type="protein sequence ID" value="KAL0112644.1"/>
    <property type="molecule type" value="Genomic_DNA"/>
</dbReference>
<organism evidence="2 3">
    <name type="scientific">Cardiocondyla obscurior</name>
    <dbReference type="NCBI Taxonomy" id="286306"/>
    <lineage>
        <taxon>Eukaryota</taxon>
        <taxon>Metazoa</taxon>
        <taxon>Ecdysozoa</taxon>
        <taxon>Arthropoda</taxon>
        <taxon>Hexapoda</taxon>
        <taxon>Insecta</taxon>
        <taxon>Pterygota</taxon>
        <taxon>Neoptera</taxon>
        <taxon>Endopterygota</taxon>
        <taxon>Hymenoptera</taxon>
        <taxon>Apocrita</taxon>
        <taxon>Aculeata</taxon>
        <taxon>Formicoidea</taxon>
        <taxon>Formicidae</taxon>
        <taxon>Myrmicinae</taxon>
        <taxon>Cardiocondyla</taxon>
    </lineage>
</organism>
<gene>
    <name evidence="2" type="ORF">PUN28_012134</name>
</gene>
<sequence>MLHFRSGRRKAHRRRKYRRLARAYLHSSAHFCSSCYIARNLCRPLCLVAVALCILAGLSTVQDRPYRRERRDRDRDGRKARERDRINERKCSETRALFIHIYAHTYRHLRHSVIELDTLQFYLKKKKKKKRER</sequence>
<proteinExistence type="predicted"/>
<evidence type="ECO:0000256" key="1">
    <source>
        <dbReference type="SAM" id="MobiDB-lite"/>
    </source>
</evidence>
<dbReference type="Proteomes" id="UP001430953">
    <property type="component" value="Unassembled WGS sequence"/>
</dbReference>
<keyword evidence="3" id="KW-1185">Reference proteome</keyword>
<evidence type="ECO:0000313" key="2">
    <source>
        <dbReference type="EMBL" id="KAL0112644.1"/>
    </source>
</evidence>
<feature type="region of interest" description="Disordered" evidence="1">
    <location>
        <begin position="63"/>
        <end position="86"/>
    </location>
</feature>
<accession>A0AAW2F9L2</accession>
<evidence type="ECO:0000313" key="3">
    <source>
        <dbReference type="Proteomes" id="UP001430953"/>
    </source>
</evidence>
<reference evidence="2 3" key="1">
    <citation type="submission" date="2023-03" db="EMBL/GenBank/DDBJ databases">
        <title>High recombination rates correlate with genetic variation in Cardiocondyla obscurior ants.</title>
        <authorList>
            <person name="Errbii M."/>
        </authorList>
    </citation>
    <scope>NUCLEOTIDE SEQUENCE [LARGE SCALE GENOMIC DNA]</scope>
    <source>
        <strain evidence="2">Alpha-2009</strain>
        <tissue evidence="2">Whole body</tissue>
    </source>
</reference>
<feature type="compositionally biased region" description="Basic and acidic residues" evidence="1">
    <location>
        <begin position="64"/>
        <end position="86"/>
    </location>
</feature>
<comment type="caution">
    <text evidence="2">The sequence shown here is derived from an EMBL/GenBank/DDBJ whole genome shotgun (WGS) entry which is preliminary data.</text>
</comment>
<dbReference type="AlphaFoldDB" id="A0AAW2F9L2"/>
<protein>
    <submittedName>
        <fullName evidence="2">Uncharacterized protein</fullName>
    </submittedName>
</protein>
<name>A0AAW2F9L2_9HYME</name>